<dbReference type="Proteomes" id="UP001165090">
    <property type="component" value="Unassembled WGS sequence"/>
</dbReference>
<protein>
    <submittedName>
        <fullName evidence="1">Uncharacterized protein</fullName>
    </submittedName>
</protein>
<sequence>LKKISSRRKGKYNCSTLLRASPSVKLSRREARWINGERTRLSKLPNQRFDCIWIVMATKGSVLGAVLQHCTRRRLLVVLCAERDQVQLCWPCGCGMQQHNMPQYHQGEFVEYDDPPDHNVDANAQLPGCSVPQRPNQLAHQLGDNGAQ</sequence>
<name>A0ABQ5SNK4_9CHLO</name>
<feature type="non-terminal residue" evidence="1">
    <location>
        <position position="1"/>
    </location>
</feature>
<gene>
    <name evidence="1" type="ORF">VaNZ11_016798</name>
</gene>
<proteinExistence type="predicted"/>
<evidence type="ECO:0000313" key="1">
    <source>
        <dbReference type="EMBL" id="GLI71562.1"/>
    </source>
</evidence>
<evidence type="ECO:0000313" key="2">
    <source>
        <dbReference type="Proteomes" id="UP001165090"/>
    </source>
</evidence>
<organism evidence="1 2">
    <name type="scientific">Volvox africanus</name>
    <dbReference type="NCBI Taxonomy" id="51714"/>
    <lineage>
        <taxon>Eukaryota</taxon>
        <taxon>Viridiplantae</taxon>
        <taxon>Chlorophyta</taxon>
        <taxon>core chlorophytes</taxon>
        <taxon>Chlorophyceae</taxon>
        <taxon>CS clade</taxon>
        <taxon>Chlamydomonadales</taxon>
        <taxon>Volvocaceae</taxon>
        <taxon>Volvox</taxon>
    </lineage>
</organism>
<reference evidence="1 2" key="1">
    <citation type="journal article" date="2023" name="IScience">
        <title>Expanded male sex-determining region conserved during the evolution of homothallism in the green alga Volvox.</title>
        <authorList>
            <person name="Yamamoto K."/>
            <person name="Matsuzaki R."/>
            <person name="Mahakham W."/>
            <person name="Heman W."/>
            <person name="Sekimoto H."/>
            <person name="Kawachi M."/>
            <person name="Minakuchi Y."/>
            <person name="Toyoda A."/>
            <person name="Nozaki H."/>
        </authorList>
    </citation>
    <scope>NUCLEOTIDE SEQUENCE [LARGE SCALE GENOMIC DNA]</scope>
    <source>
        <strain evidence="1 2">NIES-4468</strain>
    </source>
</reference>
<accession>A0ABQ5SNK4</accession>
<dbReference type="EMBL" id="BSDZ01000116">
    <property type="protein sequence ID" value="GLI71562.1"/>
    <property type="molecule type" value="Genomic_DNA"/>
</dbReference>
<keyword evidence="2" id="KW-1185">Reference proteome</keyword>
<comment type="caution">
    <text evidence="1">The sequence shown here is derived from an EMBL/GenBank/DDBJ whole genome shotgun (WGS) entry which is preliminary data.</text>
</comment>